<proteinExistence type="predicted"/>
<reference evidence="2 3" key="1">
    <citation type="submission" date="2017-06" db="EMBL/GenBank/DDBJ databases">
        <title>Genome sequencing of cyanobaciteial culture collection at National Institute for Environmental Studies (NIES).</title>
        <authorList>
            <person name="Hirose Y."/>
            <person name="Shimura Y."/>
            <person name="Fujisawa T."/>
            <person name="Nakamura Y."/>
            <person name="Kawachi M."/>
        </authorList>
    </citation>
    <scope>NUCLEOTIDE SEQUENCE [LARGE SCALE GENOMIC DNA]</scope>
    <source>
        <strain evidence="2 3">NIES-267</strain>
    </source>
</reference>
<dbReference type="InterPro" id="IPR017136">
    <property type="entry name" value="UCP037205"/>
</dbReference>
<evidence type="ECO:0008006" key="4">
    <source>
        <dbReference type="Google" id="ProtNLM"/>
    </source>
</evidence>
<dbReference type="PANTHER" id="PTHR37463:SF1">
    <property type="entry name" value="DUF2256 DOMAIN-CONTAINING PROTEIN"/>
    <property type="match status" value="1"/>
</dbReference>
<dbReference type="Proteomes" id="UP000218418">
    <property type="component" value="Chromosome"/>
</dbReference>
<evidence type="ECO:0000313" key="3">
    <source>
        <dbReference type="Proteomes" id="UP000218418"/>
    </source>
</evidence>
<evidence type="ECO:0000256" key="1">
    <source>
        <dbReference type="SAM" id="MobiDB-lite"/>
    </source>
</evidence>
<name>A0A1Z4M132_9CYAN</name>
<dbReference type="EMBL" id="AP018227">
    <property type="protein sequence ID" value="BAY87214.1"/>
    <property type="molecule type" value="Genomic_DNA"/>
</dbReference>
<gene>
    <name evidence="2" type="ORF">NIES267_67330</name>
</gene>
<protein>
    <recommendedName>
        <fullName evidence="4">DUF2256 domain-containing protein</fullName>
    </recommendedName>
</protein>
<dbReference type="PANTHER" id="PTHR37463">
    <property type="entry name" value="GSL3115 PROTEIN"/>
    <property type="match status" value="1"/>
</dbReference>
<organism evidence="2 3">
    <name type="scientific">Calothrix parasitica NIES-267</name>
    <dbReference type="NCBI Taxonomy" id="1973488"/>
    <lineage>
        <taxon>Bacteria</taxon>
        <taxon>Bacillati</taxon>
        <taxon>Cyanobacteriota</taxon>
        <taxon>Cyanophyceae</taxon>
        <taxon>Nostocales</taxon>
        <taxon>Calotrichaceae</taxon>
        <taxon>Calothrix</taxon>
    </lineage>
</organism>
<evidence type="ECO:0000313" key="2">
    <source>
        <dbReference type="EMBL" id="BAY87214.1"/>
    </source>
</evidence>
<keyword evidence="3" id="KW-1185">Reference proteome</keyword>
<sequence>MRLSLTPSLTPSLTHSSTLSPHLPISLSPHLPGYNKFFVNHKTYMGRNRSKSDLPSKMCPVCQRPFTWRKKWADCWDDVKYCSERCRRRRSEANKNIDC</sequence>
<dbReference type="AlphaFoldDB" id="A0A1Z4M132"/>
<dbReference type="Pfam" id="PF10013">
    <property type="entry name" value="DUF2256"/>
    <property type="match status" value="1"/>
</dbReference>
<feature type="region of interest" description="Disordered" evidence="1">
    <location>
        <begin position="1"/>
        <end position="20"/>
    </location>
</feature>
<accession>A0A1Z4M132</accession>